<dbReference type="Gene3D" id="3.40.50.200">
    <property type="entry name" value="Peptidase S8/S53 domain"/>
    <property type="match status" value="1"/>
</dbReference>
<organism evidence="7 8">
    <name type="scientific">Streptomyces calvus</name>
    <dbReference type="NCBI Taxonomy" id="67282"/>
    <lineage>
        <taxon>Bacteria</taxon>
        <taxon>Bacillati</taxon>
        <taxon>Actinomycetota</taxon>
        <taxon>Actinomycetes</taxon>
        <taxon>Kitasatosporales</taxon>
        <taxon>Streptomycetaceae</taxon>
        <taxon>Streptomyces</taxon>
    </lineage>
</organism>
<dbReference type="Pfam" id="PF00082">
    <property type="entry name" value="Peptidase_S8"/>
    <property type="match status" value="1"/>
</dbReference>
<dbReference type="KEGG" id="sast:CD934_30485"/>
<evidence type="ECO:0000256" key="1">
    <source>
        <dbReference type="ARBA" id="ARBA00011073"/>
    </source>
</evidence>
<name>A0A514JYX7_9ACTN</name>
<feature type="active site" description="Charge relay system" evidence="5">
    <location>
        <position position="28"/>
    </location>
</feature>
<dbReference type="AlphaFoldDB" id="A0A514JYX7"/>
<comment type="similarity">
    <text evidence="1 5">Belongs to the peptidase S8 family.</text>
</comment>
<dbReference type="PROSITE" id="PS51892">
    <property type="entry name" value="SUBTILASE"/>
    <property type="match status" value="1"/>
</dbReference>
<dbReference type="InterPro" id="IPR015500">
    <property type="entry name" value="Peptidase_S8_subtilisin-rel"/>
</dbReference>
<evidence type="ECO:0000313" key="8">
    <source>
        <dbReference type="Proteomes" id="UP000316215"/>
    </source>
</evidence>
<dbReference type="GO" id="GO:0006508">
    <property type="term" value="P:proteolysis"/>
    <property type="evidence" value="ECO:0007669"/>
    <property type="project" value="UniProtKB-KW"/>
</dbReference>
<dbReference type="InterPro" id="IPR036852">
    <property type="entry name" value="Peptidase_S8/S53_dom_sf"/>
</dbReference>
<reference evidence="7 8" key="1">
    <citation type="submission" date="2017-07" db="EMBL/GenBank/DDBJ databases">
        <title>The Complete Genome of Streptomyces asterosporus-ZSY.</title>
        <authorList>
            <person name="Zhang S."/>
        </authorList>
    </citation>
    <scope>NUCLEOTIDE SEQUENCE [LARGE SCALE GENOMIC DNA]</scope>
    <source>
        <strain evidence="7 8">DSM 41452</strain>
    </source>
</reference>
<dbReference type="CDD" id="cd00306">
    <property type="entry name" value="Peptidases_S8_S53"/>
    <property type="match status" value="1"/>
</dbReference>
<feature type="active site" description="Charge relay system" evidence="5">
    <location>
        <position position="61"/>
    </location>
</feature>
<keyword evidence="2 5" id="KW-0645">Protease</keyword>
<dbReference type="SUPFAM" id="SSF52743">
    <property type="entry name" value="Subtilisin-like"/>
    <property type="match status" value="1"/>
</dbReference>
<dbReference type="PRINTS" id="PR00723">
    <property type="entry name" value="SUBTILISIN"/>
</dbReference>
<dbReference type="Proteomes" id="UP000316215">
    <property type="component" value="Chromosome"/>
</dbReference>
<keyword evidence="8" id="KW-1185">Reference proteome</keyword>
<keyword evidence="4 5" id="KW-0720">Serine protease</keyword>
<dbReference type="RefSeq" id="WP_142233687.1">
    <property type="nucleotide sequence ID" value="NZ_CP022310.1"/>
</dbReference>
<dbReference type="InterPro" id="IPR000209">
    <property type="entry name" value="Peptidase_S8/S53_dom"/>
</dbReference>
<evidence type="ECO:0000313" key="7">
    <source>
        <dbReference type="EMBL" id="QDI72543.1"/>
    </source>
</evidence>
<evidence type="ECO:0000256" key="3">
    <source>
        <dbReference type="ARBA" id="ARBA00022801"/>
    </source>
</evidence>
<evidence type="ECO:0000256" key="2">
    <source>
        <dbReference type="ARBA" id="ARBA00022670"/>
    </source>
</evidence>
<evidence type="ECO:0000259" key="6">
    <source>
        <dbReference type="Pfam" id="PF00082"/>
    </source>
</evidence>
<dbReference type="PANTHER" id="PTHR43806">
    <property type="entry name" value="PEPTIDASE S8"/>
    <property type="match status" value="1"/>
</dbReference>
<keyword evidence="3 5" id="KW-0378">Hydrolase</keyword>
<accession>A0A514JYX7</accession>
<dbReference type="PANTHER" id="PTHR43806:SF11">
    <property type="entry name" value="CEREVISIN-RELATED"/>
    <property type="match status" value="1"/>
</dbReference>
<evidence type="ECO:0000256" key="5">
    <source>
        <dbReference type="PROSITE-ProRule" id="PRU01240"/>
    </source>
</evidence>
<dbReference type="EMBL" id="CP022310">
    <property type="protein sequence ID" value="QDI72543.1"/>
    <property type="molecule type" value="Genomic_DNA"/>
</dbReference>
<gene>
    <name evidence="7" type="ORF">CD934_30485</name>
</gene>
<dbReference type="InterPro" id="IPR050131">
    <property type="entry name" value="Peptidase_S8_subtilisin-like"/>
</dbReference>
<feature type="active site" description="Charge relay system" evidence="5">
    <location>
        <position position="227"/>
    </location>
</feature>
<sequence length="291" mass="30077">MNPLDLVGLSPLMKLTSGESEVTIGLLDGPVAVDHPELNAESIRLSGDTPCLPKRSTACRHGTFVAGILVARRGGMAPAICPGCTVLSRPVFTETAPDEEHSLSVSVQRLATAVRECVDAGARVLNVSAGTAQPSTRQERELHAALDHAAAHGALVVVAAGNQGTLGSSALTRHPWVIPVVGYDSEGRPSAHSNLGSSMGRLGLGAPGENVVSLSAHGGVRTQHGTSVATAFVTGAIGLLWSRFPQADVAEVKNALTGCHGRRRTSVVPPLLDAWKAHRMLSATQSGRAAE</sequence>
<dbReference type="GO" id="GO:0004252">
    <property type="term" value="F:serine-type endopeptidase activity"/>
    <property type="evidence" value="ECO:0007669"/>
    <property type="project" value="UniProtKB-UniRule"/>
</dbReference>
<proteinExistence type="inferred from homology"/>
<protein>
    <submittedName>
        <fullName evidence="7">Peptidase S8</fullName>
    </submittedName>
</protein>
<feature type="domain" description="Peptidase S8/S53" evidence="6">
    <location>
        <begin position="20"/>
        <end position="256"/>
    </location>
</feature>
<evidence type="ECO:0000256" key="4">
    <source>
        <dbReference type="ARBA" id="ARBA00022825"/>
    </source>
</evidence>